<dbReference type="Proteomes" id="UP000036681">
    <property type="component" value="Unplaced"/>
</dbReference>
<evidence type="ECO:0000256" key="1">
    <source>
        <dbReference type="ARBA" id="ARBA00004123"/>
    </source>
</evidence>
<dbReference type="Gene3D" id="1.20.58.1880">
    <property type="match status" value="2"/>
</dbReference>
<protein>
    <submittedName>
        <fullName evidence="3">SANT domain-containing protein</fullName>
    </submittedName>
</protein>
<dbReference type="GO" id="GO:0005634">
    <property type="term" value="C:nucleus"/>
    <property type="evidence" value="ECO:0007669"/>
    <property type="project" value="UniProtKB-SubCell"/>
</dbReference>
<accession>A0A0M3HX46</accession>
<dbReference type="SUPFAM" id="SSF46689">
    <property type="entry name" value="Homeodomain-like"/>
    <property type="match status" value="1"/>
</dbReference>
<name>A0A0M3HX46_ASCLU</name>
<organism evidence="2 3">
    <name type="scientific">Ascaris lumbricoides</name>
    <name type="common">Giant roundworm</name>
    <dbReference type="NCBI Taxonomy" id="6252"/>
    <lineage>
        <taxon>Eukaryota</taxon>
        <taxon>Metazoa</taxon>
        <taxon>Ecdysozoa</taxon>
        <taxon>Nematoda</taxon>
        <taxon>Chromadorea</taxon>
        <taxon>Rhabditida</taxon>
        <taxon>Spirurina</taxon>
        <taxon>Ascaridomorpha</taxon>
        <taxon>Ascaridoidea</taxon>
        <taxon>Ascarididae</taxon>
        <taxon>Ascaris</taxon>
    </lineage>
</organism>
<reference evidence="3" key="1">
    <citation type="submission" date="2017-02" db="UniProtKB">
        <authorList>
            <consortium name="WormBaseParasite"/>
        </authorList>
    </citation>
    <scope>IDENTIFICATION</scope>
</reference>
<evidence type="ECO:0000313" key="3">
    <source>
        <dbReference type="WBParaSite" id="ALUE_0000783201-mRNA-1"/>
    </source>
</evidence>
<comment type="subcellular location">
    <subcellularLocation>
        <location evidence="1">Nucleus</location>
    </subcellularLocation>
</comment>
<proteinExistence type="predicted"/>
<dbReference type="WBParaSite" id="ALUE_0000783201-mRNA-1">
    <property type="protein sequence ID" value="ALUE_0000783201-mRNA-1"/>
    <property type="gene ID" value="ALUE_0000783201"/>
</dbReference>
<dbReference type="InterPro" id="IPR009057">
    <property type="entry name" value="Homeodomain-like_sf"/>
</dbReference>
<sequence>MHSFISSLHFAGIEKYRALIRAQTQNTNRIPIYEPIWDLKDSIYAITAFKYYDKDFKEVAAVVGTKSPIMVKEFYERFREHIDRTGCGLKHGGWLHSAFEAFKYYDKDFKEVAAVVGTKSPIMVKEFYERFREHIDRVTKRGKDLVEWEPEKQRLKKNGVVESSNTKLFQLEPQAPRPELSGTCLWPEWVQAMTVWRWGVNYVPMSVSLKSTAEARTGLHDKDAYH</sequence>
<evidence type="ECO:0000313" key="2">
    <source>
        <dbReference type="Proteomes" id="UP000036681"/>
    </source>
</evidence>
<dbReference type="AlphaFoldDB" id="A0A0M3HX46"/>
<keyword evidence="2" id="KW-1185">Reference proteome</keyword>